<dbReference type="Pfam" id="PF02958">
    <property type="entry name" value="EcKL"/>
    <property type="match status" value="1"/>
</dbReference>
<dbReference type="InterPro" id="IPR015897">
    <property type="entry name" value="CHK_kinase-like"/>
</dbReference>
<dbReference type="EMBL" id="CAXLJM020000045">
    <property type="protein sequence ID" value="CAL8110424.1"/>
    <property type="molecule type" value="Genomic_DNA"/>
</dbReference>
<dbReference type="PANTHER" id="PTHR11012">
    <property type="entry name" value="PROTEIN KINASE-LIKE DOMAIN-CONTAINING"/>
    <property type="match status" value="1"/>
</dbReference>
<dbReference type="SUPFAM" id="SSF56112">
    <property type="entry name" value="Protein kinase-like (PK-like)"/>
    <property type="match status" value="1"/>
</dbReference>
<protein>
    <recommendedName>
        <fullName evidence="1">CHK kinase-like domain-containing protein</fullName>
    </recommendedName>
</protein>
<keyword evidence="3" id="KW-1185">Reference proteome</keyword>
<dbReference type="SMART" id="SM00587">
    <property type="entry name" value="CHK"/>
    <property type="match status" value="1"/>
</dbReference>
<dbReference type="InterPro" id="IPR011009">
    <property type="entry name" value="Kinase-like_dom_sf"/>
</dbReference>
<evidence type="ECO:0000313" key="2">
    <source>
        <dbReference type="EMBL" id="CAL8110424.1"/>
    </source>
</evidence>
<reference evidence="2 3" key="1">
    <citation type="submission" date="2024-08" db="EMBL/GenBank/DDBJ databases">
        <authorList>
            <person name="Cucini C."/>
            <person name="Frati F."/>
        </authorList>
    </citation>
    <scope>NUCLEOTIDE SEQUENCE [LARGE SCALE GENOMIC DNA]</scope>
</reference>
<dbReference type="InterPro" id="IPR004119">
    <property type="entry name" value="EcKL"/>
</dbReference>
<dbReference type="Gene3D" id="3.90.1200.10">
    <property type="match status" value="1"/>
</dbReference>
<dbReference type="PANTHER" id="PTHR11012:SF30">
    <property type="entry name" value="PROTEIN KINASE-LIKE DOMAIN-CONTAINING"/>
    <property type="match status" value="1"/>
</dbReference>
<evidence type="ECO:0000313" key="3">
    <source>
        <dbReference type="Proteomes" id="UP001642540"/>
    </source>
</evidence>
<sequence>MTDVICRGPTVDCRTGEVNNEKLVRILKANEILAEIVRVNVEIEPELPAHFTSICQFVTIQFNASHPTDLELFVKKLKANAEIKEDEEYSLFEKESNVYTKVMPALMEFCESRMGSAKLLDMFPKVFYVGEQEIIMENLLKQNYVMLDRTKRHSFHEARLVVSHLARFHSASYAFIQNIGLEVFKKKFPHTRERMMKRDGIGANINTLMIDSILTKLCCLLKNSNIRGSASTYKRLAKYTSKAFSSMCEVVEETHLLYVLNHGDLWNNNILFYQDSNSNLTHLKFVDLQMNRVGSPNMDVGYYFYNSLKPQVRRRHIPTLLRLYHAEFKLRAKELKATVDFTFQELLEDYGRISKLGFIFGVYIAAASPLIGKVDLENSKNWIEDFVAAISHWLDNNPKERDGVLQEVISMTQDFTQLGDL</sequence>
<proteinExistence type="predicted"/>
<evidence type="ECO:0000259" key="1">
    <source>
        <dbReference type="SMART" id="SM00587"/>
    </source>
</evidence>
<feature type="domain" description="CHK kinase-like" evidence="1">
    <location>
        <begin position="134"/>
        <end position="334"/>
    </location>
</feature>
<comment type="caution">
    <text evidence="2">The sequence shown here is derived from an EMBL/GenBank/DDBJ whole genome shotgun (WGS) entry which is preliminary data.</text>
</comment>
<name>A0ABP1QRC8_9HEXA</name>
<dbReference type="Proteomes" id="UP001642540">
    <property type="component" value="Unassembled WGS sequence"/>
</dbReference>
<accession>A0ABP1QRC8</accession>
<organism evidence="2 3">
    <name type="scientific">Orchesella dallaii</name>
    <dbReference type="NCBI Taxonomy" id="48710"/>
    <lineage>
        <taxon>Eukaryota</taxon>
        <taxon>Metazoa</taxon>
        <taxon>Ecdysozoa</taxon>
        <taxon>Arthropoda</taxon>
        <taxon>Hexapoda</taxon>
        <taxon>Collembola</taxon>
        <taxon>Entomobryomorpha</taxon>
        <taxon>Entomobryoidea</taxon>
        <taxon>Orchesellidae</taxon>
        <taxon>Orchesellinae</taxon>
        <taxon>Orchesella</taxon>
    </lineage>
</organism>
<gene>
    <name evidence="2" type="ORF">ODALV1_LOCUS14236</name>
</gene>